<dbReference type="Gene3D" id="1.10.510.40">
    <property type="match status" value="1"/>
</dbReference>
<evidence type="ECO:0000259" key="4">
    <source>
        <dbReference type="Pfam" id="PF06276"/>
    </source>
</evidence>
<dbReference type="Proteomes" id="UP000242470">
    <property type="component" value="Unassembled WGS sequence"/>
</dbReference>
<dbReference type="GeneID" id="64981611"/>
<evidence type="ECO:0000313" key="6">
    <source>
        <dbReference type="Proteomes" id="UP000242470"/>
    </source>
</evidence>
<comment type="caution">
    <text evidence="5">The sequence shown here is derived from an EMBL/GenBank/DDBJ whole genome shotgun (WGS) entry which is preliminary data.</text>
</comment>
<dbReference type="InterPro" id="IPR037455">
    <property type="entry name" value="LucA/IucC-like"/>
</dbReference>
<evidence type="ECO:0000256" key="1">
    <source>
        <dbReference type="ARBA" id="ARBA00004924"/>
    </source>
</evidence>
<name>A0AAP8PNP0_9STAP</name>
<sequence length="584" mass="66955">MNHKIGQLADRNQQYRILNAVLKERLYDEGTIVSDEADYCALQYHAHYLTVNVARKSPMARYVFSGPIQYEYRQQTSEVDSVEQLLDILNNQFNIPISARLREELLAGRDGFKLSYEQFETRSENIQESMKFSRMPVALNFFTWLTHMGETGQQDPLLYSESLVTEGHPTHPLSKTKLPLTEAEIRAYAPEFEQIIPLKVMLIHKQAAHVTSITGDEQFLINEVIPEYRHKLRAYLEPLGLKLKDYYAILVHPWQYEHTITTMYQTWIEERKLLPTPFTVDAHATLSFRTMDLIRKPFHVKLPVNVQATSAIRTVGPVTTVDGPNLSYTLQDILAQSNDVQVAQEPYGIYAEADEEEAKHLSNIVREKPVIRAHGMSIVTASLVNRNPVDKRTIVDSYLEWTGGGVTSKTIKHFIRAYATALIPPLIDYIQTCGIALEAHMQNTIVNLDQNFDMKFMVRDLGGARIDLSTLRQRRSGIEVTNQSLLASDIDAVIQKFQHAVIQNQFAELIHHFGQYDEVTEENLYDIVKQVIEDSIDDTKPHADALRRILFGPTITVKALMRMRMESKVKQYLMIVLDNPIREV</sequence>
<dbReference type="RefSeq" id="WP_059107605.1">
    <property type="nucleotide sequence ID" value="NZ_AP024589.1"/>
</dbReference>
<organism evidence="5 6">
    <name type="scientific">Staphylococcus auricularis</name>
    <dbReference type="NCBI Taxonomy" id="29379"/>
    <lineage>
        <taxon>Bacteria</taxon>
        <taxon>Bacillati</taxon>
        <taxon>Bacillota</taxon>
        <taxon>Bacilli</taxon>
        <taxon>Bacillales</taxon>
        <taxon>Staphylococcaceae</taxon>
        <taxon>Staphylococcus</taxon>
    </lineage>
</organism>
<dbReference type="Pfam" id="PF06276">
    <property type="entry name" value="FhuF"/>
    <property type="match status" value="1"/>
</dbReference>
<evidence type="ECO:0000313" key="5">
    <source>
        <dbReference type="EMBL" id="PNZ67245.1"/>
    </source>
</evidence>
<feature type="domain" description="Aerobactin siderophore biosynthesis IucA/IucC-like C-terminal" evidence="4">
    <location>
        <begin position="414"/>
        <end position="568"/>
    </location>
</feature>
<reference evidence="5 6" key="1">
    <citation type="submission" date="2017-08" db="EMBL/GenBank/DDBJ databases">
        <title>Draft genome sequences of 64 type strains of genus Staph aureus.</title>
        <authorList>
            <person name="Cole K."/>
            <person name="Golubchik T."/>
            <person name="Russell J."/>
            <person name="Foster D."/>
            <person name="Llewelyn M."/>
            <person name="Wilson D."/>
            <person name="Crook D."/>
            <person name="Paul J."/>
        </authorList>
    </citation>
    <scope>NUCLEOTIDE SEQUENCE [LARGE SCALE GENOMIC DNA]</scope>
    <source>
        <strain evidence="5 6">NCTC 12101</strain>
    </source>
</reference>
<evidence type="ECO:0000256" key="2">
    <source>
        <dbReference type="ARBA" id="ARBA00007832"/>
    </source>
</evidence>
<dbReference type="EMBL" id="PPQW01000035">
    <property type="protein sequence ID" value="PNZ67245.1"/>
    <property type="molecule type" value="Genomic_DNA"/>
</dbReference>
<gene>
    <name evidence="5" type="ORF">CD158_06690</name>
</gene>
<dbReference type="GO" id="GO:0019290">
    <property type="term" value="P:siderophore biosynthetic process"/>
    <property type="evidence" value="ECO:0007669"/>
    <property type="project" value="InterPro"/>
</dbReference>
<dbReference type="Pfam" id="PF04183">
    <property type="entry name" value="IucA_IucC"/>
    <property type="match status" value="1"/>
</dbReference>
<dbReference type="PANTHER" id="PTHR34384:SF6">
    <property type="entry name" value="STAPHYLOFERRIN B SYNTHASE"/>
    <property type="match status" value="1"/>
</dbReference>
<dbReference type="InterPro" id="IPR022770">
    <property type="entry name" value="IucA/IucC-like_C"/>
</dbReference>
<dbReference type="GO" id="GO:0016881">
    <property type="term" value="F:acid-amino acid ligase activity"/>
    <property type="evidence" value="ECO:0007669"/>
    <property type="project" value="UniProtKB-ARBA"/>
</dbReference>
<dbReference type="InterPro" id="IPR007310">
    <property type="entry name" value="Aerobactin_biosyn_IucA/IucC_N"/>
</dbReference>
<protein>
    <submittedName>
        <fullName evidence="5">Siderophore synthetase</fullName>
    </submittedName>
</protein>
<dbReference type="PANTHER" id="PTHR34384">
    <property type="entry name" value="L-2,3-DIAMINOPROPANOATE--CITRATE LIGASE"/>
    <property type="match status" value="1"/>
</dbReference>
<evidence type="ECO:0000259" key="3">
    <source>
        <dbReference type="Pfam" id="PF04183"/>
    </source>
</evidence>
<comment type="pathway">
    <text evidence="1">Siderophore biosynthesis.</text>
</comment>
<comment type="similarity">
    <text evidence="2">Belongs to the IucA/IucC family.</text>
</comment>
<feature type="domain" description="Aerobactin siderophore biosynthesis IucA/IucC N-terminal" evidence="3">
    <location>
        <begin position="158"/>
        <end position="384"/>
    </location>
</feature>
<dbReference type="AlphaFoldDB" id="A0AAP8PNP0"/>
<accession>A0AAP8PNP0</accession>
<proteinExistence type="inferred from homology"/>